<keyword evidence="2" id="KW-0804">Transcription</keyword>
<dbReference type="Gene3D" id="1.10.3290.10">
    <property type="entry name" value="Fido-like domain"/>
    <property type="match status" value="1"/>
</dbReference>
<dbReference type="Proteomes" id="UP000070457">
    <property type="component" value="Unassembled WGS sequence"/>
</dbReference>
<evidence type="ECO:0000313" key="5">
    <source>
        <dbReference type="Proteomes" id="UP000070457"/>
    </source>
</evidence>
<accession>A0A136M0Q4</accession>
<evidence type="ECO:0000256" key="1">
    <source>
        <dbReference type="ARBA" id="ARBA00023015"/>
    </source>
</evidence>
<reference evidence="4 5" key="1">
    <citation type="submission" date="2015-02" db="EMBL/GenBank/DDBJ databases">
        <title>Improved understanding of the partial-nitritation anammox process through 23 genomes representing the majority of the microbial community.</title>
        <authorList>
            <person name="Speth D.R."/>
            <person name="In T Zandt M."/>
            <person name="Guerrero Cruz S."/>
            <person name="Jetten M.S."/>
            <person name="Dutilh B.E."/>
        </authorList>
    </citation>
    <scope>NUCLEOTIDE SEQUENCE [LARGE SCALE GENOMIC DNA]</scope>
    <source>
        <strain evidence="4">OLB20</strain>
    </source>
</reference>
<dbReference type="InterPro" id="IPR001034">
    <property type="entry name" value="DeoR_HTH"/>
</dbReference>
<dbReference type="InterPro" id="IPR036388">
    <property type="entry name" value="WH-like_DNA-bd_sf"/>
</dbReference>
<protein>
    <recommendedName>
        <fullName evidence="3">Fido domain-containing protein</fullName>
    </recommendedName>
</protein>
<organism evidence="4 5">
    <name type="scientific">candidate division WS6 bacterium OLB20</name>
    <dbReference type="NCBI Taxonomy" id="1617426"/>
    <lineage>
        <taxon>Bacteria</taxon>
        <taxon>Candidatus Dojkabacteria</taxon>
    </lineage>
</organism>
<evidence type="ECO:0000256" key="2">
    <source>
        <dbReference type="ARBA" id="ARBA00023163"/>
    </source>
</evidence>
<dbReference type="PROSITE" id="PS51459">
    <property type="entry name" value="FIDO"/>
    <property type="match status" value="1"/>
</dbReference>
<feature type="domain" description="Fido" evidence="3">
    <location>
        <begin position="117"/>
        <end position="265"/>
    </location>
</feature>
<dbReference type="Pfam" id="PF08220">
    <property type="entry name" value="HTH_DeoR"/>
    <property type="match status" value="1"/>
</dbReference>
<name>A0A136M0Q4_9BACT</name>
<dbReference type="GO" id="GO:0003700">
    <property type="term" value="F:DNA-binding transcription factor activity"/>
    <property type="evidence" value="ECO:0007669"/>
    <property type="project" value="InterPro"/>
</dbReference>
<sequence>MVCFMLHTSYAVRVYQPQFSLTNRMVMNLVKLEVEKSLIEHESLSSQQKGNLKLRAKAVNMFHMAHIIGVELTLKDAEKAAEGRKIKTDDARGIILNNYRNSIEFVRSNITDTYVDIDLNIMLHLNKILLTDWKETWESKFRTGGEDIDMILDNWVALRDTSIEAVRIQDELLQVLDWYKSSIAKVHNIIRIGVLIYRLMRISPFMVANKLSIIAIADFLLQKNGYLEHTYLPATRNFDVYEDEYREAWTHAIEQNEDVTLWLERFIRNLSNDMVDVREEIGKSQQSETKSARQPFLDLNKRQLKILRYLQTIPTVKREDYVQMMDVSTMTAYRDLDALVQKKLLKVEGKGRGTRYMLYNR</sequence>
<dbReference type="Gene3D" id="1.10.10.10">
    <property type="entry name" value="Winged helix-like DNA-binding domain superfamily/Winged helix DNA-binding domain"/>
    <property type="match status" value="1"/>
</dbReference>
<dbReference type="EMBL" id="JYNZ01000002">
    <property type="protein sequence ID" value="KXK27484.1"/>
    <property type="molecule type" value="Genomic_DNA"/>
</dbReference>
<dbReference type="InterPro" id="IPR036390">
    <property type="entry name" value="WH_DNA-bd_sf"/>
</dbReference>
<keyword evidence="1" id="KW-0805">Transcription regulation</keyword>
<dbReference type="AlphaFoldDB" id="A0A136M0Q4"/>
<dbReference type="SUPFAM" id="SSF46785">
    <property type="entry name" value="Winged helix' DNA-binding domain"/>
    <property type="match status" value="1"/>
</dbReference>
<evidence type="ECO:0000259" key="3">
    <source>
        <dbReference type="PROSITE" id="PS51459"/>
    </source>
</evidence>
<gene>
    <name evidence="4" type="ORF">TR69_WS6001000362</name>
</gene>
<dbReference type="STRING" id="1617426.TR69_WS6001000362"/>
<comment type="caution">
    <text evidence="4">The sequence shown here is derived from an EMBL/GenBank/DDBJ whole genome shotgun (WGS) entry which is preliminary data.</text>
</comment>
<dbReference type="InterPro" id="IPR003812">
    <property type="entry name" value="Fido"/>
</dbReference>
<dbReference type="InterPro" id="IPR036597">
    <property type="entry name" value="Fido-like_dom_sf"/>
</dbReference>
<evidence type="ECO:0000313" key="4">
    <source>
        <dbReference type="EMBL" id="KXK27484.1"/>
    </source>
</evidence>
<dbReference type="SUPFAM" id="SSF140931">
    <property type="entry name" value="Fic-like"/>
    <property type="match status" value="1"/>
</dbReference>
<proteinExistence type="predicted"/>